<name>A0A061HYJ5_CRIGR</name>
<proteinExistence type="inferred from homology"/>
<evidence type="ECO:0000313" key="5">
    <source>
        <dbReference type="Proteomes" id="UP000030759"/>
    </source>
</evidence>
<dbReference type="Pfam" id="PF04803">
    <property type="entry name" value="Cor1"/>
    <property type="match status" value="1"/>
</dbReference>
<evidence type="ECO:0000256" key="1">
    <source>
        <dbReference type="ARBA" id="ARBA00010283"/>
    </source>
</evidence>
<feature type="coiled-coil region" evidence="2">
    <location>
        <begin position="218"/>
        <end position="267"/>
    </location>
</feature>
<dbReference type="EMBL" id="KE684181">
    <property type="protein sequence ID" value="ERE65459.1"/>
    <property type="molecule type" value="Genomic_DNA"/>
</dbReference>
<dbReference type="InterPro" id="IPR051443">
    <property type="entry name" value="XLR/SYCP3"/>
</dbReference>
<organism evidence="4 5">
    <name type="scientific">Cricetulus griseus</name>
    <name type="common">Chinese hamster</name>
    <name type="synonym">Cricetulus barabensis griseus</name>
    <dbReference type="NCBI Taxonomy" id="10029"/>
    <lineage>
        <taxon>Eukaryota</taxon>
        <taxon>Metazoa</taxon>
        <taxon>Chordata</taxon>
        <taxon>Craniata</taxon>
        <taxon>Vertebrata</taxon>
        <taxon>Euteleostomi</taxon>
        <taxon>Mammalia</taxon>
        <taxon>Eutheria</taxon>
        <taxon>Euarchontoglires</taxon>
        <taxon>Glires</taxon>
        <taxon>Rodentia</taxon>
        <taxon>Myomorpha</taxon>
        <taxon>Muroidea</taxon>
        <taxon>Cricetidae</taxon>
        <taxon>Cricetinae</taxon>
        <taxon>Cricetulus</taxon>
    </lineage>
</organism>
<sequence length="282" mass="33299">MGVYEVGSYFVVQDGLAWFDLKPLIFCPCNLQYLKYKDFPLNPKRKYTGMFPHARRDSEEPEGTPVEGEPLLYNFEDEEQELSASQRSYTQELSSASDSHGKKSPIELFVDVGEKVEVILGKLGGDINRALNAKRQRMEANTRESFEGIDQKMKQAWNSHEDAVAKLNEDSAQSFVTLFEQWNLDFQKFREKHEKLMNDFQHEEKIFQQCRLIQNQRLRTIKHVHEQFLKNLEDLEKKNDMQFLSTQNELKEEMNKLRRKIMKESQQQEMVNVRQSLQSMLF</sequence>
<evidence type="ECO:0000256" key="2">
    <source>
        <dbReference type="SAM" id="Coils"/>
    </source>
</evidence>
<dbReference type="GO" id="GO:0051321">
    <property type="term" value="P:meiotic cell cycle"/>
    <property type="evidence" value="ECO:0007669"/>
    <property type="project" value="TreeGrafter"/>
</dbReference>
<accession>A0A061HYJ5</accession>
<dbReference type="Proteomes" id="UP000030759">
    <property type="component" value="Unassembled WGS sequence"/>
</dbReference>
<feature type="domain" description="XLR/SYCP3/FAM9" evidence="3">
    <location>
        <begin position="130"/>
        <end position="260"/>
    </location>
</feature>
<dbReference type="InterPro" id="IPR006888">
    <property type="entry name" value="XLR/SYCP3/FAM9_dom"/>
</dbReference>
<protein>
    <submittedName>
        <fullName evidence="4">Synaptonemal complex protein 3</fullName>
    </submittedName>
</protein>
<dbReference type="PANTHER" id="PTHR19368">
    <property type="entry name" value="XLR/SCP3/FAM9"/>
    <property type="match status" value="1"/>
</dbReference>
<reference evidence="5" key="1">
    <citation type="journal article" date="2013" name="Nat. Biotechnol.">
        <title>Chinese hamster genome sequenced from sorted chromosomes.</title>
        <authorList>
            <person name="Brinkrolf K."/>
            <person name="Rupp O."/>
            <person name="Laux H."/>
            <person name="Kollin F."/>
            <person name="Ernst W."/>
            <person name="Linke B."/>
            <person name="Kofler R."/>
            <person name="Romand S."/>
            <person name="Hesse F."/>
            <person name="Budach W.E."/>
            <person name="Galosy S."/>
            <person name="Muller D."/>
            <person name="Noll T."/>
            <person name="Wienberg J."/>
            <person name="Jostock T."/>
            <person name="Leonard M."/>
            <person name="Grillari J."/>
            <person name="Tauch A."/>
            <person name="Goesmann A."/>
            <person name="Helk B."/>
            <person name="Mott J.E."/>
            <person name="Puhler A."/>
            <person name="Borth N."/>
        </authorList>
    </citation>
    <scope>NUCLEOTIDE SEQUENCE [LARGE SCALE GENOMIC DNA]</scope>
    <source>
        <strain evidence="5">17A/GY</strain>
    </source>
</reference>
<dbReference type="GO" id="GO:0000795">
    <property type="term" value="C:synaptonemal complex"/>
    <property type="evidence" value="ECO:0007669"/>
    <property type="project" value="TreeGrafter"/>
</dbReference>
<evidence type="ECO:0000259" key="3">
    <source>
        <dbReference type="Pfam" id="PF04803"/>
    </source>
</evidence>
<keyword evidence="2" id="KW-0175">Coiled coil</keyword>
<gene>
    <name evidence="4" type="ORF">H671_xg20220</name>
</gene>
<dbReference type="PANTHER" id="PTHR19368:SF22">
    <property type="entry name" value="RIKEN CDNA 1700013H16 GENE"/>
    <property type="match status" value="1"/>
</dbReference>
<dbReference type="GO" id="GO:0007286">
    <property type="term" value="P:spermatid development"/>
    <property type="evidence" value="ECO:0007669"/>
    <property type="project" value="TreeGrafter"/>
</dbReference>
<evidence type="ECO:0000313" key="4">
    <source>
        <dbReference type="EMBL" id="ERE65459.1"/>
    </source>
</evidence>
<dbReference type="AlphaFoldDB" id="A0A061HYJ5"/>
<comment type="similarity">
    <text evidence="1">Belongs to the XLR/SYCP3 family.</text>
</comment>